<gene>
    <name evidence="1" type="ORF">S01H4_50845</name>
</gene>
<accession>X1CEM9</accession>
<dbReference type="InterPro" id="IPR022441">
    <property type="entry name" value="Para_beta_helix_rpt-2"/>
</dbReference>
<feature type="non-terminal residue" evidence="1">
    <location>
        <position position="1"/>
    </location>
</feature>
<dbReference type="AlphaFoldDB" id="X1CEM9"/>
<sequence length="75" mass="8735">NCNAYNNTYGIYILSSSNNNVITNCNAYNNTGEPWTPLLYAVQFVMLLFEELKRKMPVLELLYEVQFVMMLSEDQ</sequence>
<proteinExistence type="predicted"/>
<dbReference type="SUPFAM" id="SSF51126">
    <property type="entry name" value="Pectin lyase-like"/>
    <property type="match status" value="1"/>
</dbReference>
<dbReference type="InterPro" id="IPR011050">
    <property type="entry name" value="Pectin_lyase_fold/virulence"/>
</dbReference>
<protein>
    <submittedName>
        <fullName evidence="1">Uncharacterized protein</fullName>
    </submittedName>
</protein>
<dbReference type="EMBL" id="BART01028906">
    <property type="protein sequence ID" value="GAG94718.1"/>
    <property type="molecule type" value="Genomic_DNA"/>
</dbReference>
<reference evidence="1" key="1">
    <citation type="journal article" date="2014" name="Front. Microbiol.">
        <title>High frequency of phylogenetically diverse reductive dehalogenase-homologous genes in deep subseafloor sedimentary metagenomes.</title>
        <authorList>
            <person name="Kawai M."/>
            <person name="Futagami T."/>
            <person name="Toyoda A."/>
            <person name="Takaki Y."/>
            <person name="Nishi S."/>
            <person name="Hori S."/>
            <person name="Arai W."/>
            <person name="Tsubouchi T."/>
            <person name="Morono Y."/>
            <person name="Uchiyama I."/>
            <person name="Ito T."/>
            <person name="Fujiyama A."/>
            <person name="Inagaki F."/>
            <person name="Takami H."/>
        </authorList>
    </citation>
    <scope>NUCLEOTIDE SEQUENCE</scope>
    <source>
        <strain evidence="1">Expedition CK06-06</strain>
    </source>
</reference>
<name>X1CEM9_9ZZZZ</name>
<comment type="caution">
    <text evidence="1">The sequence shown here is derived from an EMBL/GenBank/DDBJ whole genome shotgun (WGS) entry which is preliminary data.</text>
</comment>
<evidence type="ECO:0000313" key="1">
    <source>
        <dbReference type="EMBL" id="GAG94718.1"/>
    </source>
</evidence>
<dbReference type="NCBIfam" id="TIGR03804">
    <property type="entry name" value="para_beta_helix"/>
    <property type="match status" value="1"/>
</dbReference>
<organism evidence="1">
    <name type="scientific">marine sediment metagenome</name>
    <dbReference type="NCBI Taxonomy" id="412755"/>
    <lineage>
        <taxon>unclassified sequences</taxon>
        <taxon>metagenomes</taxon>
        <taxon>ecological metagenomes</taxon>
    </lineage>
</organism>